<reference evidence="3" key="3">
    <citation type="submission" date="2020-03" db="EMBL/GenBank/DDBJ databases">
        <title>Sequencing and Assembly of Multiple Reported Metal-Biooxidizing Members of the Extremely Thermoacidophilic Archaeal Family Sulfolobaceae.</title>
        <authorList>
            <person name="Counts J.A."/>
            <person name="Kelly R.M."/>
        </authorList>
    </citation>
    <scope>NUCLEOTIDE SEQUENCE [LARGE SCALE GENOMIC DNA]</scope>
    <source>
        <strain evidence="3">HO1-1</strain>
    </source>
</reference>
<dbReference type="KEGG" id="mhk:DFR87_05295"/>
<protein>
    <recommendedName>
        <fullName evidence="1">ArnR1-like winged helix-turn-helix domain-containing protein</fullName>
    </recommendedName>
</protein>
<organism evidence="2 3">
    <name type="scientific">Metallosphaera hakonensis JCM 8857 = DSM 7519</name>
    <dbReference type="NCBI Taxonomy" id="1293036"/>
    <lineage>
        <taxon>Archaea</taxon>
        <taxon>Thermoproteota</taxon>
        <taxon>Thermoprotei</taxon>
        <taxon>Sulfolobales</taxon>
        <taxon>Sulfolobaceae</taxon>
        <taxon>Metallosphaera</taxon>
    </lineage>
</organism>
<dbReference type="InterPro" id="IPR036388">
    <property type="entry name" value="WH-like_DNA-bd_sf"/>
</dbReference>
<feature type="domain" description="ArnR1-like winged helix-turn-helix" evidence="1">
    <location>
        <begin position="4"/>
        <end position="78"/>
    </location>
</feature>
<gene>
    <name evidence="2" type="ORF">DFR87_05295</name>
</gene>
<dbReference type="InterPro" id="IPR036390">
    <property type="entry name" value="WH_DNA-bd_sf"/>
</dbReference>
<dbReference type="Proteomes" id="UP000247586">
    <property type="component" value="Chromosome"/>
</dbReference>
<dbReference type="SUPFAM" id="SSF46785">
    <property type="entry name" value="Winged helix' DNA-binding domain"/>
    <property type="match status" value="1"/>
</dbReference>
<proteinExistence type="predicted"/>
<dbReference type="InterPro" id="IPR038723">
    <property type="entry name" value="ArnR1-like_HTH"/>
</dbReference>
<dbReference type="Gene3D" id="1.10.10.10">
    <property type="entry name" value="Winged helix-like DNA-binding domain superfamily/Winged helix DNA-binding domain"/>
    <property type="match status" value="1"/>
</dbReference>
<evidence type="ECO:0000259" key="1">
    <source>
        <dbReference type="Pfam" id="PF14947"/>
    </source>
</evidence>
<reference evidence="3" key="2">
    <citation type="submission" date="2020-03" db="EMBL/GenBank/DDBJ databases">
        <title>Complete Genome Sequences of Extremely Thermoacidophilic, Metal-Mobilizing Type-Strain Members of the Archaeal Family Sulfolobaceae: Acidianus brierleyi DSM-1651T, Acidianus sulfidivorans DSM-18786T, Metallosphaera hakonensis DSM-7519T, and Metallosphaera prunae DSM-10039T.</title>
        <authorList>
            <person name="Counts J.A."/>
            <person name="Kelly R.M."/>
        </authorList>
    </citation>
    <scope>NUCLEOTIDE SEQUENCE [LARGE SCALE GENOMIC DNA]</scope>
    <source>
        <strain evidence="3">HO1-1</strain>
    </source>
</reference>
<dbReference type="AlphaFoldDB" id="A0A2U9ITB3"/>
<dbReference type="RefSeq" id="WP_110369061.1">
    <property type="nucleotide sequence ID" value="NZ_CP029287.2"/>
</dbReference>
<sequence length="185" mass="21118">MAKKRTAFDIVRDMLSLCENGIKKTNLMSGSRISFELLKKYLEILTNSGLIVEKNKTIFLTPKGVMTLRLLRRLDELRREESALMNQINGLLPLREKFEESIFDNIKELLAENGIIYKAVGNSILVGDLEICDEEKCRKGNLFSSTPRLIIGKRLSVYSNGREIIIVENRNIKSILEKILSSVKE</sequence>
<dbReference type="OrthoDB" id="140255at2157"/>
<name>A0A2U9ITB3_9CREN</name>
<dbReference type="EMBL" id="CP029287">
    <property type="protein sequence ID" value="AWR99212.1"/>
    <property type="molecule type" value="Genomic_DNA"/>
</dbReference>
<accession>A0A2U9ITB3</accession>
<evidence type="ECO:0000313" key="2">
    <source>
        <dbReference type="EMBL" id="AWR99212.1"/>
    </source>
</evidence>
<reference evidence="2 3" key="1">
    <citation type="submission" date="2018-05" db="EMBL/GenBank/DDBJ databases">
        <title>Complete Genome Sequences of Extremely Thermoacidophilic, Metal-Mobilizing Type-Strain Members of the Archaeal Family Sulfolobaceae: Acidianus brierleyi DSM-1651T, Acidianus sulfidivorans DSM-18786T, Metallosphaera hakonensis DSM-7519T, and Metallosphaera prunae DSM-10039T.</title>
        <authorList>
            <person name="Counts J.A."/>
            <person name="Kelly R.M."/>
        </authorList>
    </citation>
    <scope>NUCLEOTIDE SEQUENCE [LARGE SCALE GENOMIC DNA]</scope>
    <source>
        <strain evidence="2 3">HO1-1</strain>
    </source>
</reference>
<dbReference type="GeneID" id="36834735"/>
<keyword evidence="3" id="KW-1185">Reference proteome</keyword>
<dbReference type="Pfam" id="PF14947">
    <property type="entry name" value="HTH_45"/>
    <property type="match status" value="1"/>
</dbReference>
<evidence type="ECO:0000313" key="3">
    <source>
        <dbReference type="Proteomes" id="UP000247586"/>
    </source>
</evidence>